<dbReference type="EMBL" id="JAQQFR010000004">
    <property type="protein sequence ID" value="MFL9878445.1"/>
    <property type="molecule type" value="Genomic_DNA"/>
</dbReference>
<protein>
    <submittedName>
        <fullName evidence="1">Uncharacterized protein</fullName>
    </submittedName>
</protein>
<comment type="caution">
    <text evidence="1">The sequence shown here is derived from an EMBL/GenBank/DDBJ whole genome shotgun (WGS) entry which is preliminary data.</text>
</comment>
<accession>A0ABW8Z7G8</accession>
<evidence type="ECO:0000313" key="1">
    <source>
        <dbReference type="EMBL" id="MFL9878445.1"/>
    </source>
</evidence>
<gene>
    <name evidence="1" type="ORF">PQR63_08635</name>
</gene>
<proteinExistence type="predicted"/>
<name>A0ABW8Z7G8_9BURK</name>
<reference evidence="1 2" key="1">
    <citation type="journal article" date="2024" name="Chem. Sci.">
        <title>Discovery of megapolipeptins by genome mining of a Burkholderiales bacteria collection.</title>
        <authorList>
            <person name="Paulo B.S."/>
            <person name="Recchia M.J.J."/>
            <person name="Lee S."/>
            <person name="Fergusson C.H."/>
            <person name="Romanowski S.B."/>
            <person name="Hernandez A."/>
            <person name="Krull N."/>
            <person name="Liu D.Y."/>
            <person name="Cavanagh H."/>
            <person name="Bos A."/>
            <person name="Gray C.A."/>
            <person name="Murphy B.T."/>
            <person name="Linington R.G."/>
            <person name="Eustaquio A.S."/>
        </authorList>
    </citation>
    <scope>NUCLEOTIDE SEQUENCE [LARGE SCALE GENOMIC DNA]</scope>
    <source>
        <strain evidence="1 2">RL21-008-BIB-B</strain>
    </source>
</reference>
<evidence type="ECO:0000313" key="2">
    <source>
        <dbReference type="Proteomes" id="UP001629214"/>
    </source>
</evidence>
<keyword evidence="2" id="KW-1185">Reference proteome</keyword>
<sequence length="561" mass="62742">MNIYLYQIARNAEAGFMALPREGDDGLDGWGDYAAIRTYFASEAVDDEALYGFVSADFVQRTGLTADDIARFVDGHPDSDTYLFFPFTRNAACFLNVFEEGEFHHPGLQQLAQDYLEAVGLSLDLREFVTDFRAVAHTGYVVAKPVFWKTWFDLTEKVFELAESGNDALAGRLNALSTNTPPLTMKSLLTERIASLVLALDQQLRIAVFDHAKLPLSDLGLLAYQDKLPELDKMKRDYLATGDITHIDRFLALRNSVLQFSKAEKVEAPASSQPPQLATSSNTVVGGQNAELVYGCITHVELPIRFPGFVTPIYLGDSQAEGRLNLRELAPQWVPYHPIVGGMVGNFALRNHILKNYPNVKRIGVCMYRKFISRDRISGVPAEDNWMMDVVSNKDLARQSFDSMLDPGSSDLLVGKTCGFVADGQSAGYLKHYARAHHVEDMLRFAAEAVDLGVLHSNEVELFFDERVFFMGGVELGVFPADFWLKSIADIEAVAWACVQRYQVKREGYQSRAWAFCAERLGSYLLLRYLRSICGGDNFEQFMGQLNLITQGDQTLYVPSN</sequence>
<dbReference type="RefSeq" id="WP_408167395.1">
    <property type="nucleotide sequence ID" value="NZ_JAQQFR010000004.1"/>
</dbReference>
<dbReference type="Proteomes" id="UP001629214">
    <property type="component" value="Unassembled WGS sequence"/>
</dbReference>
<organism evidence="1 2">
    <name type="scientific">Herbaspirillum rhizosphaerae</name>
    <dbReference type="NCBI Taxonomy" id="346179"/>
    <lineage>
        <taxon>Bacteria</taxon>
        <taxon>Pseudomonadati</taxon>
        <taxon>Pseudomonadota</taxon>
        <taxon>Betaproteobacteria</taxon>
        <taxon>Burkholderiales</taxon>
        <taxon>Oxalobacteraceae</taxon>
        <taxon>Herbaspirillum</taxon>
    </lineage>
</organism>